<name>A0A0E9QBT4_ANGAN</name>
<dbReference type="EMBL" id="GBXM01095009">
    <property type="protein sequence ID" value="JAH13568.1"/>
    <property type="molecule type" value="Transcribed_RNA"/>
</dbReference>
<protein>
    <submittedName>
        <fullName evidence="1">Uncharacterized protein</fullName>
    </submittedName>
</protein>
<dbReference type="AlphaFoldDB" id="A0A0E9QBT4"/>
<reference evidence="1" key="2">
    <citation type="journal article" date="2015" name="Fish Shellfish Immunol.">
        <title>Early steps in the European eel (Anguilla anguilla)-Vibrio vulnificus interaction in the gills: Role of the RtxA13 toxin.</title>
        <authorList>
            <person name="Callol A."/>
            <person name="Pajuelo D."/>
            <person name="Ebbesson L."/>
            <person name="Teles M."/>
            <person name="MacKenzie S."/>
            <person name="Amaro C."/>
        </authorList>
    </citation>
    <scope>NUCLEOTIDE SEQUENCE</scope>
</reference>
<organism evidence="1">
    <name type="scientific">Anguilla anguilla</name>
    <name type="common">European freshwater eel</name>
    <name type="synonym">Muraena anguilla</name>
    <dbReference type="NCBI Taxonomy" id="7936"/>
    <lineage>
        <taxon>Eukaryota</taxon>
        <taxon>Metazoa</taxon>
        <taxon>Chordata</taxon>
        <taxon>Craniata</taxon>
        <taxon>Vertebrata</taxon>
        <taxon>Euteleostomi</taxon>
        <taxon>Actinopterygii</taxon>
        <taxon>Neopterygii</taxon>
        <taxon>Teleostei</taxon>
        <taxon>Anguilliformes</taxon>
        <taxon>Anguillidae</taxon>
        <taxon>Anguilla</taxon>
    </lineage>
</organism>
<evidence type="ECO:0000313" key="1">
    <source>
        <dbReference type="EMBL" id="JAH13568.1"/>
    </source>
</evidence>
<sequence>MSTRICINFPPKLQVFDQKKKCLYQLPQLPLTVCT</sequence>
<proteinExistence type="predicted"/>
<accession>A0A0E9QBT4</accession>
<reference evidence="1" key="1">
    <citation type="submission" date="2014-11" db="EMBL/GenBank/DDBJ databases">
        <authorList>
            <person name="Amaro Gonzalez C."/>
        </authorList>
    </citation>
    <scope>NUCLEOTIDE SEQUENCE</scope>
</reference>